<name>A0A1L9PZ17_ASPVE</name>
<keyword evidence="2" id="KW-1185">Reference proteome</keyword>
<proteinExistence type="predicted"/>
<evidence type="ECO:0000313" key="2">
    <source>
        <dbReference type="Proteomes" id="UP000184073"/>
    </source>
</evidence>
<sequence>MAGSSTATFWQWVEALNGGIKDIRVGGNAETTYRDIVRHLYPAASHTTEIGAVSYLIFATICCVTAVGRPTINPPPSNNRATALGMQIHGAQFRVPVETSIDSLVSNSFVDSQRLTQADPCRTPGNNAVHPDNLDLSVVDLCKTWSIYLRFDPTAGELSIFAWPSICLATLAGRAENGTGVALASLLAERLRGSASDPTIFEEVLLSMRLLFARSKKSRDMFLKRVGQEEQPVDPFWGECVSPINAGNAQTSSRSRFPPVFIRCSESMRYFNNAYFADYALDPELWNRLQDSRACSAAAVFPVFADRLTTLQVFINPQSVDGFWELVRGRRNWAETVKFRVSLAAIALTVIEIVIPLVVTKATK</sequence>
<organism evidence="1 2">
    <name type="scientific">Aspergillus versicolor CBS 583.65</name>
    <dbReference type="NCBI Taxonomy" id="1036611"/>
    <lineage>
        <taxon>Eukaryota</taxon>
        <taxon>Fungi</taxon>
        <taxon>Dikarya</taxon>
        <taxon>Ascomycota</taxon>
        <taxon>Pezizomycotina</taxon>
        <taxon>Eurotiomycetes</taxon>
        <taxon>Eurotiomycetidae</taxon>
        <taxon>Eurotiales</taxon>
        <taxon>Aspergillaceae</taxon>
        <taxon>Aspergillus</taxon>
        <taxon>Aspergillus subgen. Nidulantes</taxon>
    </lineage>
</organism>
<evidence type="ECO:0000313" key="1">
    <source>
        <dbReference type="EMBL" id="OJJ06682.1"/>
    </source>
</evidence>
<dbReference type="GeneID" id="63723932"/>
<reference evidence="2" key="1">
    <citation type="journal article" date="2017" name="Genome Biol.">
        <title>Comparative genomics reveals high biological diversity and specific adaptations in the industrially and medically important fungal genus Aspergillus.</title>
        <authorList>
            <person name="de Vries R.P."/>
            <person name="Riley R."/>
            <person name="Wiebenga A."/>
            <person name="Aguilar-Osorio G."/>
            <person name="Amillis S."/>
            <person name="Uchima C.A."/>
            <person name="Anderluh G."/>
            <person name="Asadollahi M."/>
            <person name="Askin M."/>
            <person name="Barry K."/>
            <person name="Battaglia E."/>
            <person name="Bayram O."/>
            <person name="Benocci T."/>
            <person name="Braus-Stromeyer S.A."/>
            <person name="Caldana C."/>
            <person name="Canovas D."/>
            <person name="Cerqueira G.C."/>
            <person name="Chen F."/>
            <person name="Chen W."/>
            <person name="Choi C."/>
            <person name="Clum A."/>
            <person name="Dos Santos R.A."/>
            <person name="Damasio A.R."/>
            <person name="Diallinas G."/>
            <person name="Emri T."/>
            <person name="Fekete E."/>
            <person name="Flipphi M."/>
            <person name="Freyberg S."/>
            <person name="Gallo A."/>
            <person name="Gournas C."/>
            <person name="Habgood R."/>
            <person name="Hainaut M."/>
            <person name="Harispe M.L."/>
            <person name="Henrissat B."/>
            <person name="Hilden K.S."/>
            <person name="Hope R."/>
            <person name="Hossain A."/>
            <person name="Karabika E."/>
            <person name="Karaffa L."/>
            <person name="Karanyi Z."/>
            <person name="Krasevec N."/>
            <person name="Kuo A."/>
            <person name="Kusch H."/>
            <person name="LaButti K."/>
            <person name="Lagendijk E.L."/>
            <person name="Lapidus A."/>
            <person name="Levasseur A."/>
            <person name="Lindquist E."/>
            <person name="Lipzen A."/>
            <person name="Logrieco A.F."/>
            <person name="MacCabe A."/>
            <person name="Maekelae M.R."/>
            <person name="Malavazi I."/>
            <person name="Melin P."/>
            <person name="Meyer V."/>
            <person name="Mielnichuk N."/>
            <person name="Miskei M."/>
            <person name="Molnar A.P."/>
            <person name="Mule G."/>
            <person name="Ngan C.Y."/>
            <person name="Orejas M."/>
            <person name="Orosz E."/>
            <person name="Ouedraogo J.P."/>
            <person name="Overkamp K.M."/>
            <person name="Park H.-S."/>
            <person name="Perrone G."/>
            <person name="Piumi F."/>
            <person name="Punt P.J."/>
            <person name="Ram A.F."/>
            <person name="Ramon A."/>
            <person name="Rauscher S."/>
            <person name="Record E."/>
            <person name="Riano-Pachon D.M."/>
            <person name="Robert V."/>
            <person name="Roehrig J."/>
            <person name="Ruller R."/>
            <person name="Salamov A."/>
            <person name="Salih N.S."/>
            <person name="Samson R.A."/>
            <person name="Sandor E."/>
            <person name="Sanguinetti M."/>
            <person name="Schuetze T."/>
            <person name="Sepcic K."/>
            <person name="Shelest E."/>
            <person name="Sherlock G."/>
            <person name="Sophianopoulou V."/>
            <person name="Squina F.M."/>
            <person name="Sun H."/>
            <person name="Susca A."/>
            <person name="Todd R.B."/>
            <person name="Tsang A."/>
            <person name="Unkles S.E."/>
            <person name="van de Wiele N."/>
            <person name="van Rossen-Uffink D."/>
            <person name="Oliveira J.V."/>
            <person name="Vesth T.C."/>
            <person name="Visser J."/>
            <person name="Yu J.-H."/>
            <person name="Zhou M."/>
            <person name="Andersen M.R."/>
            <person name="Archer D.B."/>
            <person name="Baker S.E."/>
            <person name="Benoit I."/>
            <person name="Brakhage A.A."/>
            <person name="Braus G.H."/>
            <person name="Fischer R."/>
            <person name="Frisvad J.C."/>
            <person name="Goldman G.H."/>
            <person name="Houbraken J."/>
            <person name="Oakley B."/>
            <person name="Pocsi I."/>
            <person name="Scazzocchio C."/>
            <person name="Seiboth B."/>
            <person name="vanKuyk P.A."/>
            <person name="Wortman J."/>
            <person name="Dyer P.S."/>
            <person name="Grigoriev I.V."/>
        </authorList>
    </citation>
    <scope>NUCLEOTIDE SEQUENCE [LARGE SCALE GENOMIC DNA]</scope>
    <source>
        <strain evidence="2">CBS 583.65</strain>
    </source>
</reference>
<gene>
    <name evidence="1" type="ORF">ASPVEDRAFT_154670</name>
</gene>
<dbReference type="RefSeq" id="XP_040672444.1">
    <property type="nucleotide sequence ID" value="XM_040808421.1"/>
</dbReference>
<dbReference type="EMBL" id="KV878135">
    <property type="protein sequence ID" value="OJJ06682.1"/>
    <property type="molecule type" value="Genomic_DNA"/>
</dbReference>
<dbReference type="Proteomes" id="UP000184073">
    <property type="component" value="Unassembled WGS sequence"/>
</dbReference>
<protein>
    <submittedName>
        <fullName evidence="1">Uncharacterized protein</fullName>
    </submittedName>
</protein>
<dbReference type="OrthoDB" id="5428890at2759"/>
<dbReference type="AlphaFoldDB" id="A0A1L9PZ17"/>
<dbReference type="VEuPathDB" id="FungiDB:ASPVEDRAFT_154670"/>
<accession>A0A1L9PZ17</accession>